<accession>A0ABU4ITP8</accession>
<reference evidence="2 3" key="1">
    <citation type="submission" date="2023-11" db="EMBL/GenBank/DDBJ databases">
        <title>Plant-associative lifestyle of Vibrio porteresiae and its evolutionary dynamics.</title>
        <authorList>
            <person name="Rameshkumar N."/>
            <person name="Kirti K."/>
        </authorList>
    </citation>
    <scope>NUCLEOTIDE SEQUENCE [LARGE SCALE GENOMIC DNA]</scope>
    <source>
        <strain evidence="2 3">MSSRF7</strain>
    </source>
</reference>
<gene>
    <name evidence="2" type="ORF">SBX64_08010</name>
</gene>
<protein>
    <submittedName>
        <fullName evidence="2">Uncharacterized protein</fullName>
    </submittedName>
</protein>
<feature type="chain" id="PRO_5047534122" evidence="1">
    <location>
        <begin position="21"/>
        <end position="144"/>
    </location>
</feature>
<evidence type="ECO:0000313" key="2">
    <source>
        <dbReference type="EMBL" id="MDW6092487.1"/>
    </source>
</evidence>
<dbReference type="Proteomes" id="UP001279860">
    <property type="component" value="Unassembled WGS sequence"/>
</dbReference>
<proteinExistence type="predicted"/>
<feature type="signal peptide" evidence="1">
    <location>
        <begin position="1"/>
        <end position="20"/>
    </location>
</feature>
<evidence type="ECO:0000256" key="1">
    <source>
        <dbReference type="SAM" id="SignalP"/>
    </source>
</evidence>
<dbReference type="RefSeq" id="WP_318584716.1">
    <property type="nucleotide sequence ID" value="NZ_JAWRCP010000001.1"/>
</dbReference>
<keyword evidence="3" id="KW-1185">Reference proteome</keyword>
<sequence length="144" mass="15404">MKTIKAAVLALCLSPGLALAGTAYIPTFSVWNGALSCYKISNVSNVDASITVNFYDENGEFYTGPFGHAKVITALNTPFTLQPHKTAAFCLEKSSQPASGYGVIESTGTDGNQPFIIASGVYQALHTDYRMVERSITINQGLPF</sequence>
<comment type="caution">
    <text evidence="2">The sequence shown here is derived from an EMBL/GenBank/DDBJ whole genome shotgun (WGS) entry which is preliminary data.</text>
</comment>
<evidence type="ECO:0000313" key="3">
    <source>
        <dbReference type="Proteomes" id="UP001279860"/>
    </source>
</evidence>
<keyword evidence="1" id="KW-0732">Signal</keyword>
<organism evidence="2 3">
    <name type="scientific">Vibrio rhizosphaerae</name>
    <dbReference type="NCBI Taxonomy" id="398736"/>
    <lineage>
        <taxon>Bacteria</taxon>
        <taxon>Pseudomonadati</taxon>
        <taxon>Pseudomonadota</taxon>
        <taxon>Gammaproteobacteria</taxon>
        <taxon>Vibrionales</taxon>
        <taxon>Vibrionaceae</taxon>
        <taxon>Vibrio</taxon>
    </lineage>
</organism>
<dbReference type="EMBL" id="JAWRCP010000001">
    <property type="protein sequence ID" value="MDW6092487.1"/>
    <property type="molecule type" value="Genomic_DNA"/>
</dbReference>
<name>A0ABU4ITP8_9VIBR</name>